<feature type="transmembrane region" description="Helical" evidence="6">
    <location>
        <begin position="320"/>
        <end position="340"/>
    </location>
</feature>
<name>A0ABS3SB77_9ACTN</name>
<feature type="transmembrane region" description="Helical" evidence="6">
    <location>
        <begin position="376"/>
        <end position="397"/>
    </location>
</feature>
<reference evidence="7 8" key="1">
    <citation type="submission" date="2021-03" db="EMBL/GenBank/DDBJ databases">
        <title>Actinomadura violae sp. nov., isolated from lichen in Thailand.</title>
        <authorList>
            <person name="Kanchanasin P."/>
            <person name="Saeng-In P."/>
            <person name="Phongsopitanun W."/>
            <person name="Yuki M."/>
            <person name="Kudo T."/>
            <person name="Ohkuma M."/>
            <person name="Tanasupawat S."/>
        </authorList>
    </citation>
    <scope>NUCLEOTIDE SEQUENCE [LARGE SCALE GENOMIC DNA]</scope>
    <source>
        <strain evidence="7 8">LCR2-06</strain>
    </source>
</reference>
<dbReference type="PANTHER" id="PTHR23514">
    <property type="entry name" value="BYPASS OF STOP CODON PROTEIN 6"/>
    <property type="match status" value="1"/>
</dbReference>
<dbReference type="InterPro" id="IPR036259">
    <property type="entry name" value="MFS_trans_sf"/>
</dbReference>
<comment type="caution">
    <text evidence="7">The sequence shown here is derived from an EMBL/GenBank/DDBJ whole genome shotgun (WGS) entry which is preliminary data.</text>
</comment>
<dbReference type="InterPro" id="IPR051788">
    <property type="entry name" value="MFS_Transporter"/>
</dbReference>
<evidence type="ECO:0000313" key="7">
    <source>
        <dbReference type="EMBL" id="MBO2466131.1"/>
    </source>
</evidence>
<sequence>MPRSRTRGGPRAGTDDAGAGPPVPQPPVARGRAARAAVGAIFFANGAAFATWASRVPDVRDALDLTPGGLSVALTGLAAGALAGLPLAGLLVARIGSRRILAGAGIYLGALPLVALAPQLLCLTGALTFFAITNSCVDVAMNTQGALAERLSARPLMGGFHARFSLGGVTGATAGGVAVHAGLNPETHFLLAAVLLTTLCTVATAFLPPDPPGSGRPGLGLIRPGRGVWTPGLVAFCALMGEGTVNDWGSIYLRDVAGAPTWLAAAGFAVFSAGMVTGRLVADRIRAGTGSHRYLFGCAALAASGAVLALALPFTWTSLAGYALIGLGLAAVVPVTYSHLARRTPGAPGPAIAAASTIGYVGFLAGPPIIGALNHAAGLHAVMGVFLVLMIIVVALAPRLRDDLAEQPRP</sequence>
<feature type="transmembrane region" description="Helical" evidence="6">
    <location>
        <begin position="294"/>
        <end position="314"/>
    </location>
</feature>
<keyword evidence="3 6" id="KW-1133">Transmembrane helix</keyword>
<evidence type="ECO:0000256" key="1">
    <source>
        <dbReference type="ARBA" id="ARBA00004141"/>
    </source>
</evidence>
<dbReference type="RefSeq" id="WP_208252957.1">
    <property type="nucleotide sequence ID" value="NZ_JAGEPF010000059.1"/>
</dbReference>
<evidence type="ECO:0000256" key="3">
    <source>
        <dbReference type="ARBA" id="ARBA00022989"/>
    </source>
</evidence>
<feature type="transmembrane region" description="Helical" evidence="6">
    <location>
        <begin position="162"/>
        <end position="183"/>
    </location>
</feature>
<evidence type="ECO:0000256" key="6">
    <source>
        <dbReference type="SAM" id="Phobius"/>
    </source>
</evidence>
<accession>A0ABS3SB77</accession>
<dbReference type="CDD" id="cd17393">
    <property type="entry name" value="MFS_MosC_like"/>
    <property type="match status" value="1"/>
</dbReference>
<feature type="region of interest" description="Disordered" evidence="5">
    <location>
        <begin position="1"/>
        <end position="29"/>
    </location>
</feature>
<dbReference type="Pfam" id="PF07690">
    <property type="entry name" value="MFS_1"/>
    <property type="match status" value="1"/>
</dbReference>
<dbReference type="InterPro" id="IPR011701">
    <property type="entry name" value="MFS"/>
</dbReference>
<dbReference type="EMBL" id="JAGEPF010000059">
    <property type="protein sequence ID" value="MBO2466131.1"/>
    <property type="molecule type" value="Genomic_DNA"/>
</dbReference>
<protein>
    <submittedName>
        <fullName evidence="7">MFS transporter</fullName>
    </submittedName>
</protein>
<evidence type="ECO:0000256" key="5">
    <source>
        <dbReference type="SAM" id="MobiDB-lite"/>
    </source>
</evidence>
<comment type="subcellular location">
    <subcellularLocation>
        <location evidence="1">Membrane</location>
        <topology evidence="1">Multi-pass membrane protein</topology>
    </subcellularLocation>
</comment>
<proteinExistence type="predicted"/>
<feature type="transmembrane region" description="Helical" evidence="6">
    <location>
        <begin position="72"/>
        <end position="93"/>
    </location>
</feature>
<dbReference type="Gene3D" id="1.20.1250.20">
    <property type="entry name" value="MFS general substrate transporter like domains"/>
    <property type="match status" value="2"/>
</dbReference>
<feature type="transmembrane region" description="Helical" evidence="6">
    <location>
        <begin position="352"/>
        <end position="370"/>
    </location>
</feature>
<keyword evidence="2 6" id="KW-0812">Transmembrane</keyword>
<gene>
    <name evidence="7" type="ORF">J4709_52085</name>
</gene>
<feature type="transmembrane region" description="Helical" evidence="6">
    <location>
        <begin position="189"/>
        <end position="207"/>
    </location>
</feature>
<dbReference type="SUPFAM" id="SSF103473">
    <property type="entry name" value="MFS general substrate transporter"/>
    <property type="match status" value="1"/>
</dbReference>
<evidence type="ECO:0000313" key="8">
    <source>
        <dbReference type="Proteomes" id="UP000680206"/>
    </source>
</evidence>
<dbReference type="PANTHER" id="PTHR23514:SF13">
    <property type="entry name" value="INNER MEMBRANE PROTEIN YBJJ"/>
    <property type="match status" value="1"/>
</dbReference>
<feature type="transmembrane region" description="Helical" evidence="6">
    <location>
        <begin position="33"/>
        <end position="52"/>
    </location>
</feature>
<feature type="transmembrane region" description="Helical" evidence="6">
    <location>
        <begin position="261"/>
        <end position="282"/>
    </location>
</feature>
<organism evidence="7 8">
    <name type="scientific">Actinomadura violacea</name>
    <dbReference type="NCBI Taxonomy" id="2819934"/>
    <lineage>
        <taxon>Bacteria</taxon>
        <taxon>Bacillati</taxon>
        <taxon>Actinomycetota</taxon>
        <taxon>Actinomycetes</taxon>
        <taxon>Streptosporangiales</taxon>
        <taxon>Thermomonosporaceae</taxon>
        <taxon>Actinomadura</taxon>
    </lineage>
</organism>
<evidence type="ECO:0000256" key="4">
    <source>
        <dbReference type="ARBA" id="ARBA00023136"/>
    </source>
</evidence>
<evidence type="ECO:0000256" key="2">
    <source>
        <dbReference type="ARBA" id="ARBA00022692"/>
    </source>
</evidence>
<keyword evidence="8" id="KW-1185">Reference proteome</keyword>
<feature type="transmembrane region" description="Helical" evidence="6">
    <location>
        <begin position="100"/>
        <end position="117"/>
    </location>
</feature>
<keyword evidence="4 6" id="KW-0472">Membrane</keyword>
<dbReference type="Proteomes" id="UP000680206">
    <property type="component" value="Unassembled WGS sequence"/>
</dbReference>